<name>A0A5D4GNU2_9HYPH</name>
<evidence type="ECO:0000259" key="2">
    <source>
        <dbReference type="Pfam" id="PF00144"/>
    </source>
</evidence>
<dbReference type="InterPro" id="IPR001466">
    <property type="entry name" value="Beta-lactam-related"/>
</dbReference>
<accession>A0A5D4GNU2</accession>
<protein>
    <submittedName>
        <fullName evidence="3">Serine hydrolase</fullName>
    </submittedName>
</protein>
<dbReference type="SUPFAM" id="SSF56601">
    <property type="entry name" value="beta-lactamase/transpeptidase-like"/>
    <property type="match status" value="1"/>
</dbReference>
<evidence type="ECO:0000256" key="1">
    <source>
        <dbReference type="SAM" id="SignalP"/>
    </source>
</evidence>
<dbReference type="Pfam" id="PF00144">
    <property type="entry name" value="Beta-lactamase"/>
    <property type="match status" value="1"/>
</dbReference>
<sequence>MIQMNRRSILALPLLAGFATVARATENEILAERVAPLLDRAEGLEPLKAVVIARNGRVVAERGYGGNSPSRPTNIKSASKSVVSAMVGIAIGKGLLESADQKIAPLLRADLPADADPRLDDVTIGNLLSMQAGLGRTSGPNYGRWVASRNWVRAALAMPFEDDPGGRMLYSTGSTHLLSAILTRVSGRTMLDLAREWFDPLDGFAIGGWERDPQGIYLGGNQMAMSTHSLIAFGELYRNGGRTAEGTRIVPADWIEQSWQPRTRSPFNGYRYGYGWFLHGIGGQEVRFAWGHGGQMLYIVPELSLTVAMTSDENQRSARNGHRDDLNALLAGIIAQI</sequence>
<dbReference type="InterPro" id="IPR012338">
    <property type="entry name" value="Beta-lactam/transpept-like"/>
</dbReference>
<keyword evidence="4" id="KW-1185">Reference proteome</keyword>
<dbReference type="EMBL" id="VSZS01000066">
    <property type="protein sequence ID" value="TYR30501.1"/>
    <property type="molecule type" value="Genomic_DNA"/>
</dbReference>
<reference evidence="3 4" key="2">
    <citation type="submission" date="2019-09" db="EMBL/GenBank/DDBJ databases">
        <title>Mesorhizobium sp. MaA-C15 isolated from Microcystis aeruginosa.</title>
        <authorList>
            <person name="Jeong S.E."/>
            <person name="Jin H.M."/>
            <person name="Jeon C.O."/>
        </authorList>
    </citation>
    <scope>NUCLEOTIDE SEQUENCE [LARGE SCALE GENOMIC DNA]</scope>
    <source>
        <strain evidence="3 4">MaA-C15</strain>
    </source>
</reference>
<dbReference type="InterPro" id="IPR050789">
    <property type="entry name" value="Diverse_Enzym_Activities"/>
</dbReference>
<reference evidence="3 4" key="1">
    <citation type="submission" date="2019-08" db="EMBL/GenBank/DDBJ databases">
        <authorList>
            <person name="Seo Y.L."/>
        </authorList>
    </citation>
    <scope>NUCLEOTIDE SEQUENCE [LARGE SCALE GENOMIC DNA]</scope>
    <source>
        <strain evidence="3 4">MaA-C15</strain>
    </source>
</reference>
<evidence type="ECO:0000313" key="4">
    <source>
        <dbReference type="Proteomes" id="UP000323258"/>
    </source>
</evidence>
<feature type="signal peptide" evidence="1">
    <location>
        <begin position="1"/>
        <end position="24"/>
    </location>
</feature>
<feature type="chain" id="PRO_5022960131" evidence="1">
    <location>
        <begin position="25"/>
        <end position="337"/>
    </location>
</feature>
<dbReference type="AlphaFoldDB" id="A0A5D4GNU2"/>
<keyword evidence="1" id="KW-0732">Signal</keyword>
<proteinExistence type="predicted"/>
<evidence type="ECO:0000313" key="3">
    <source>
        <dbReference type="EMBL" id="TYR30501.1"/>
    </source>
</evidence>
<dbReference type="PANTHER" id="PTHR43283:SF7">
    <property type="entry name" value="BETA-LACTAMASE-RELATED DOMAIN-CONTAINING PROTEIN"/>
    <property type="match status" value="1"/>
</dbReference>
<keyword evidence="3" id="KW-0378">Hydrolase</keyword>
<dbReference type="OrthoDB" id="9814204at2"/>
<gene>
    <name evidence="3" type="ORF">FY036_17440</name>
</gene>
<dbReference type="Gene3D" id="3.40.710.10">
    <property type="entry name" value="DD-peptidase/beta-lactamase superfamily"/>
    <property type="match status" value="1"/>
</dbReference>
<dbReference type="PANTHER" id="PTHR43283">
    <property type="entry name" value="BETA-LACTAMASE-RELATED"/>
    <property type="match status" value="1"/>
</dbReference>
<dbReference type="Proteomes" id="UP000323258">
    <property type="component" value="Unassembled WGS sequence"/>
</dbReference>
<comment type="caution">
    <text evidence="3">The sequence shown here is derived from an EMBL/GenBank/DDBJ whole genome shotgun (WGS) entry which is preliminary data.</text>
</comment>
<organism evidence="3 4">
    <name type="scientific">Neoaquamicrobium microcysteis</name>
    <dbReference type="NCBI Taxonomy" id="2682781"/>
    <lineage>
        <taxon>Bacteria</taxon>
        <taxon>Pseudomonadati</taxon>
        <taxon>Pseudomonadota</taxon>
        <taxon>Alphaproteobacteria</taxon>
        <taxon>Hyphomicrobiales</taxon>
        <taxon>Phyllobacteriaceae</taxon>
        <taxon>Neoaquamicrobium</taxon>
    </lineage>
</organism>
<dbReference type="GO" id="GO:0016787">
    <property type="term" value="F:hydrolase activity"/>
    <property type="evidence" value="ECO:0007669"/>
    <property type="project" value="UniProtKB-KW"/>
</dbReference>
<feature type="domain" description="Beta-lactamase-related" evidence="2">
    <location>
        <begin position="49"/>
        <end position="329"/>
    </location>
</feature>